<dbReference type="SUPFAM" id="SSF52266">
    <property type="entry name" value="SGNH hydrolase"/>
    <property type="match status" value="1"/>
</dbReference>
<proteinExistence type="predicted"/>
<dbReference type="Pfam" id="PF13472">
    <property type="entry name" value="Lipase_GDSL_2"/>
    <property type="match status" value="1"/>
</dbReference>
<evidence type="ECO:0000313" key="3">
    <source>
        <dbReference type="EMBL" id="GLC58502.1"/>
    </source>
</evidence>
<dbReference type="Gene3D" id="3.40.50.1110">
    <property type="entry name" value="SGNH hydrolase"/>
    <property type="match status" value="1"/>
</dbReference>
<dbReference type="InterPro" id="IPR045136">
    <property type="entry name" value="Iah1-like"/>
</dbReference>
<keyword evidence="1" id="KW-0378">Hydrolase</keyword>
<dbReference type="AlphaFoldDB" id="A0A9W6BUJ2"/>
<dbReference type="OrthoDB" id="671439at2759"/>
<evidence type="ECO:0000256" key="1">
    <source>
        <dbReference type="ARBA" id="ARBA00022801"/>
    </source>
</evidence>
<dbReference type="PANTHER" id="PTHR14209">
    <property type="entry name" value="ISOAMYL ACETATE-HYDROLYZING ESTERASE 1"/>
    <property type="match status" value="1"/>
</dbReference>
<feature type="domain" description="SGNH hydrolase-type esterase" evidence="2">
    <location>
        <begin position="114"/>
        <end position="318"/>
    </location>
</feature>
<reference evidence="3 4" key="1">
    <citation type="journal article" date="2023" name="Commun. Biol.">
        <title>Reorganization of the ancestral sex-determining regions during the evolution of trioecy in Pleodorina starrii.</title>
        <authorList>
            <person name="Takahashi K."/>
            <person name="Suzuki S."/>
            <person name="Kawai-Toyooka H."/>
            <person name="Yamamoto K."/>
            <person name="Hamaji T."/>
            <person name="Ootsuki R."/>
            <person name="Yamaguchi H."/>
            <person name="Kawachi M."/>
            <person name="Higashiyama T."/>
            <person name="Nozaki H."/>
        </authorList>
    </citation>
    <scope>NUCLEOTIDE SEQUENCE [LARGE SCALE GENOMIC DNA]</scope>
    <source>
        <strain evidence="3 4">NIES-4479</strain>
    </source>
</reference>
<organism evidence="3 4">
    <name type="scientific">Pleodorina starrii</name>
    <dbReference type="NCBI Taxonomy" id="330485"/>
    <lineage>
        <taxon>Eukaryota</taxon>
        <taxon>Viridiplantae</taxon>
        <taxon>Chlorophyta</taxon>
        <taxon>core chlorophytes</taxon>
        <taxon>Chlorophyceae</taxon>
        <taxon>CS clade</taxon>
        <taxon>Chlamydomonadales</taxon>
        <taxon>Volvocaceae</taxon>
        <taxon>Pleodorina</taxon>
    </lineage>
</organism>
<gene>
    <name evidence="3" type="primary">PLEST005325</name>
    <name evidence="3" type="ORF">PLESTB_001368000</name>
</gene>
<evidence type="ECO:0000259" key="2">
    <source>
        <dbReference type="Pfam" id="PF13472"/>
    </source>
</evidence>
<dbReference type="InterPro" id="IPR036514">
    <property type="entry name" value="SGNH_hydro_sf"/>
</dbReference>
<accession>A0A9W6BUJ2</accession>
<evidence type="ECO:0000313" key="4">
    <source>
        <dbReference type="Proteomes" id="UP001165080"/>
    </source>
</evidence>
<dbReference type="EMBL" id="BRXU01000023">
    <property type="protein sequence ID" value="GLC58502.1"/>
    <property type="molecule type" value="Genomic_DNA"/>
</dbReference>
<dbReference type="PANTHER" id="PTHR14209:SF19">
    <property type="entry name" value="ISOAMYL ACETATE-HYDROLYZING ESTERASE 1 HOMOLOG"/>
    <property type="match status" value="1"/>
</dbReference>
<sequence length="366" mass="39666">MVKPNFMLLVPKTELISSPTTRIFRKQAGRASVSALLLATVAVLGLAVRNVVSAKPSGLPQGKNSTVIGACNHIVHNCREISTAIGMAESVPGCVNGPEAGSSFIAAARPRIILFGDSLTERGFDGPDGWAAALAACYKRRADVINRGLSGYNTRWALQTLPYVFGPTLTPGVPAAPAAAGKVLFATVFFGANDAARLEAHGNSSRQHVPLDEYRSNLEEIVSYVKATGVERVLIITPPPVSDKLRKAKQIRQMGEQARDWPLDRTFDHSGEYSKAAAAVAKELGLPCLDLFSILQKEDNWEEKYLNDGLHFTPLGQEKLGHLVMALLRHEWPEIRPVELPAQFPAWDAINFTDVKSSFVATDESS</sequence>
<dbReference type="InterPro" id="IPR013830">
    <property type="entry name" value="SGNH_hydro"/>
</dbReference>
<dbReference type="FunFam" id="3.40.50.1110:FF:000002">
    <property type="entry name" value="isoamyl acetate-hydrolyzing esterase 1 homolog"/>
    <property type="match status" value="1"/>
</dbReference>
<comment type="caution">
    <text evidence="3">The sequence shown here is derived from an EMBL/GenBank/DDBJ whole genome shotgun (WGS) entry which is preliminary data.</text>
</comment>
<keyword evidence="4" id="KW-1185">Reference proteome</keyword>
<protein>
    <recommendedName>
        <fullName evidence="2">SGNH hydrolase-type esterase domain-containing protein</fullName>
    </recommendedName>
</protein>
<dbReference type="Proteomes" id="UP001165080">
    <property type="component" value="Unassembled WGS sequence"/>
</dbReference>
<name>A0A9W6BUJ2_9CHLO</name>
<dbReference type="GO" id="GO:0016787">
    <property type="term" value="F:hydrolase activity"/>
    <property type="evidence" value="ECO:0007669"/>
    <property type="project" value="UniProtKB-KW"/>
</dbReference>
<dbReference type="CDD" id="cd01838">
    <property type="entry name" value="Isoamyl_acetate_hydrolase_like"/>
    <property type="match status" value="1"/>
</dbReference>